<protein>
    <submittedName>
        <fullName evidence="1">Uncharacterized protein</fullName>
    </submittedName>
</protein>
<organism evidence="1 2">
    <name type="scientific">Liparis tanakae</name>
    <name type="common">Tanaka's snailfish</name>
    <dbReference type="NCBI Taxonomy" id="230148"/>
    <lineage>
        <taxon>Eukaryota</taxon>
        <taxon>Metazoa</taxon>
        <taxon>Chordata</taxon>
        <taxon>Craniata</taxon>
        <taxon>Vertebrata</taxon>
        <taxon>Euteleostomi</taxon>
        <taxon>Actinopterygii</taxon>
        <taxon>Neopterygii</taxon>
        <taxon>Teleostei</taxon>
        <taxon>Neoteleostei</taxon>
        <taxon>Acanthomorphata</taxon>
        <taxon>Eupercaria</taxon>
        <taxon>Perciformes</taxon>
        <taxon>Cottioidei</taxon>
        <taxon>Cottales</taxon>
        <taxon>Liparidae</taxon>
        <taxon>Liparis</taxon>
    </lineage>
</organism>
<gene>
    <name evidence="1" type="ORF">EYF80_050816</name>
</gene>
<name>A0A4Z2FE23_9TELE</name>
<evidence type="ECO:0000313" key="1">
    <source>
        <dbReference type="EMBL" id="TNN39024.1"/>
    </source>
</evidence>
<comment type="caution">
    <text evidence="1">The sequence shown here is derived from an EMBL/GenBank/DDBJ whole genome shotgun (WGS) entry which is preliminary data.</text>
</comment>
<proteinExistence type="predicted"/>
<keyword evidence="2" id="KW-1185">Reference proteome</keyword>
<reference evidence="1 2" key="1">
    <citation type="submission" date="2019-03" db="EMBL/GenBank/DDBJ databases">
        <title>First draft genome of Liparis tanakae, snailfish: a comprehensive survey of snailfish specific genes.</title>
        <authorList>
            <person name="Kim W."/>
            <person name="Song I."/>
            <person name="Jeong J.-H."/>
            <person name="Kim D."/>
            <person name="Kim S."/>
            <person name="Ryu S."/>
            <person name="Song J.Y."/>
            <person name="Lee S.K."/>
        </authorList>
    </citation>
    <scope>NUCLEOTIDE SEQUENCE [LARGE SCALE GENOMIC DNA]</scope>
    <source>
        <tissue evidence="1">Muscle</tissue>
    </source>
</reference>
<evidence type="ECO:0000313" key="2">
    <source>
        <dbReference type="Proteomes" id="UP000314294"/>
    </source>
</evidence>
<accession>A0A4Z2FE23</accession>
<dbReference type="AlphaFoldDB" id="A0A4Z2FE23"/>
<sequence length="101" mass="10986">MFSSCALTLDVEHHLRLHRAHVVGGRAAVLPGVRLRHPLDPQHAVLHHDVSGQRPPDSTPPHGGLRVADGLALKLHGVPDHHRLHRAITSLLATLLEATHL</sequence>
<dbReference type="Proteomes" id="UP000314294">
    <property type="component" value="Unassembled WGS sequence"/>
</dbReference>
<dbReference type="EMBL" id="SRLO01001316">
    <property type="protein sequence ID" value="TNN39024.1"/>
    <property type="molecule type" value="Genomic_DNA"/>
</dbReference>